<dbReference type="InterPro" id="IPR011990">
    <property type="entry name" value="TPR-like_helical_dom_sf"/>
</dbReference>
<dbReference type="AlphaFoldDB" id="A0A9X2D5U1"/>
<dbReference type="RefSeq" id="WP_250826623.1">
    <property type="nucleotide sequence ID" value="NZ_JAMOIL010000006.1"/>
</dbReference>
<accession>A0A9X2D5U1</accession>
<feature type="repeat" description="TPR" evidence="1">
    <location>
        <begin position="162"/>
        <end position="195"/>
    </location>
</feature>
<dbReference type="Pfam" id="PF13424">
    <property type="entry name" value="TPR_12"/>
    <property type="match status" value="1"/>
</dbReference>
<sequence length="251" mass="27602">MVDVDALWDFSDPGASLDRFRAAAEDARGDQRRVLSTQVARALGILDRFDQARAVLDEIVTGLRPPVTAEVGVRMALERGRVERSRALAHPGSSPGDPRARPLGLFREAALLAHAAGLEALEMDAWHMVCLEVPAEEQVDAHERALARAEACRDPRARAWAGSLLHNLGMTHADAGRNEAALEAFTRALAVREEQGDVERERIARWMVGWTLRLLGRLEEALAVQTALRADLDAAGLEDPYVDEELALLRR</sequence>
<evidence type="ECO:0000313" key="3">
    <source>
        <dbReference type="Proteomes" id="UP001139485"/>
    </source>
</evidence>
<evidence type="ECO:0000313" key="2">
    <source>
        <dbReference type="EMBL" id="MCM0619888.1"/>
    </source>
</evidence>
<reference evidence="2" key="1">
    <citation type="submission" date="2022-05" db="EMBL/GenBank/DDBJ databases">
        <authorList>
            <person name="Tuo L."/>
        </authorList>
    </citation>
    <scope>NUCLEOTIDE SEQUENCE</scope>
    <source>
        <strain evidence="2">BSK12Z-4</strain>
    </source>
</reference>
<organism evidence="2 3">
    <name type="scientific">Nocardioides bruguierae</name>
    <dbReference type="NCBI Taxonomy" id="2945102"/>
    <lineage>
        <taxon>Bacteria</taxon>
        <taxon>Bacillati</taxon>
        <taxon>Actinomycetota</taxon>
        <taxon>Actinomycetes</taxon>
        <taxon>Propionibacteriales</taxon>
        <taxon>Nocardioidaceae</taxon>
        <taxon>Nocardioides</taxon>
    </lineage>
</organism>
<comment type="caution">
    <text evidence="2">The sequence shown here is derived from an EMBL/GenBank/DDBJ whole genome shotgun (WGS) entry which is preliminary data.</text>
</comment>
<dbReference type="PROSITE" id="PS50005">
    <property type="entry name" value="TPR"/>
    <property type="match status" value="1"/>
</dbReference>
<dbReference type="InterPro" id="IPR019734">
    <property type="entry name" value="TPR_rpt"/>
</dbReference>
<dbReference type="Gene3D" id="1.25.40.10">
    <property type="entry name" value="Tetratricopeptide repeat domain"/>
    <property type="match status" value="1"/>
</dbReference>
<keyword evidence="1" id="KW-0802">TPR repeat</keyword>
<proteinExistence type="predicted"/>
<name>A0A9X2D5U1_9ACTN</name>
<gene>
    <name evidence="2" type="ORF">M8330_06220</name>
</gene>
<dbReference type="EMBL" id="JAMOIL010000006">
    <property type="protein sequence ID" value="MCM0619888.1"/>
    <property type="molecule type" value="Genomic_DNA"/>
</dbReference>
<protein>
    <submittedName>
        <fullName evidence="2">Tetratricopeptide repeat protein</fullName>
    </submittedName>
</protein>
<evidence type="ECO:0000256" key="1">
    <source>
        <dbReference type="PROSITE-ProRule" id="PRU00339"/>
    </source>
</evidence>
<dbReference type="SUPFAM" id="SSF48452">
    <property type="entry name" value="TPR-like"/>
    <property type="match status" value="1"/>
</dbReference>
<dbReference type="Proteomes" id="UP001139485">
    <property type="component" value="Unassembled WGS sequence"/>
</dbReference>
<keyword evidence="3" id="KW-1185">Reference proteome</keyword>